<dbReference type="InterPro" id="IPR002591">
    <property type="entry name" value="Phosphodiest/P_Trfase"/>
</dbReference>
<evidence type="ECO:0000313" key="2">
    <source>
        <dbReference type="Proteomes" id="UP000824090"/>
    </source>
</evidence>
<protein>
    <submittedName>
        <fullName evidence="1">Alkaline phosphatase family protein</fullName>
    </submittedName>
</protein>
<dbReference type="SUPFAM" id="SSF53649">
    <property type="entry name" value="Alkaline phosphatase-like"/>
    <property type="match status" value="1"/>
</dbReference>
<name>A0A9D1L744_9FIRM</name>
<dbReference type="Proteomes" id="UP000824090">
    <property type="component" value="Unassembled WGS sequence"/>
</dbReference>
<dbReference type="InterPro" id="IPR017850">
    <property type="entry name" value="Alkaline_phosphatase_core_sf"/>
</dbReference>
<comment type="caution">
    <text evidence="1">The sequence shown here is derived from an EMBL/GenBank/DDBJ whole genome shotgun (WGS) entry which is preliminary data.</text>
</comment>
<dbReference type="EMBL" id="DVMP01000079">
    <property type="protein sequence ID" value="HIU25658.1"/>
    <property type="molecule type" value="Genomic_DNA"/>
</dbReference>
<dbReference type="GO" id="GO:0016787">
    <property type="term" value="F:hydrolase activity"/>
    <property type="evidence" value="ECO:0007669"/>
    <property type="project" value="UniProtKB-ARBA"/>
</dbReference>
<dbReference type="PANTHER" id="PTHR10151:SF120">
    <property type="entry name" value="BIS(5'-ADENOSYL)-TRIPHOSPHATASE"/>
    <property type="match status" value="1"/>
</dbReference>
<gene>
    <name evidence="1" type="ORF">IAC50_04110</name>
</gene>
<sequence>MEKTMILVIDGCAPQYLTEETAPDVFRIAGERGFAKEVESEIPSVTNVNHACILSGLLPRDTKVVGNYYYVPETGEEGFIEERGFMKAETMLQAWKKRGKTTALFTVKGKVLGVYGEGADMGLSVQEPNEELVKALGMDMPPAVNSHESTEWILKAAFECIKKYSPDLMYCTNNDFVFHHYGPGTAEAKRQISFVNDYVKKIHELEPDRRIYITADHGMNEKNNLVNFPKAAENAGIDLFCLPPLKDRYIENHIYQEGGILYVFLKDESKEKEFLDLAGSAPEVEKIMTAAEAAAEYGLPEESIGDYVLFAGKDSAFGEVEGERLETSVRTHGSLHERRIPLIAINPEGKEEDYMYNKDIWAVSRKIAEGDGRK</sequence>
<dbReference type="Gene3D" id="3.30.1360.110">
    <property type="entry name" value="Domain 2, Phosphonoacetate Hydrolase"/>
    <property type="match status" value="1"/>
</dbReference>
<dbReference type="InterPro" id="IPR023116">
    <property type="entry name" value="Phosphonoacetate_hydro_insert"/>
</dbReference>
<reference evidence="1" key="1">
    <citation type="submission" date="2020-10" db="EMBL/GenBank/DDBJ databases">
        <authorList>
            <person name="Gilroy R."/>
        </authorList>
    </citation>
    <scope>NUCLEOTIDE SEQUENCE</scope>
    <source>
        <strain evidence="1">ChiHcec3-6078</strain>
    </source>
</reference>
<dbReference type="PANTHER" id="PTHR10151">
    <property type="entry name" value="ECTONUCLEOTIDE PYROPHOSPHATASE/PHOSPHODIESTERASE"/>
    <property type="match status" value="1"/>
</dbReference>
<organism evidence="1 2">
    <name type="scientific">Candidatus Allocopromorpha excrementigallinarum</name>
    <dbReference type="NCBI Taxonomy" id="2840742"/>
    <lineage>
        <taxon>Bacteria</taxon>
        <taxon>Bacillati</taxon>
        <taxon>Bacillota</taxon>
        <taxon>Clostridia</taxon>
        <taxon>Eubacteriales</taxon>
        <taxon>Eubacteriaceae</taxon>
        <taxon>Eubacteriaceae incertae sedis</taxon>
        <taxon>Candidatus Allocopromorpha</taxon>
    </lineage>
</organism>
<evidence type="ECO:0000313" key="1">
    <source>
        <dbReference type="EMBL" id="HIU25658.1"/>
    </source>
</evidence>
<dbReference type="AlphaFoldDB" id="A0A9D1L744"/>
<proteinExistence type="predicted"/>
<dbReference type="Pfam" id="PF01663">
    <property type="entry name" value="Phosphodiest"/>
    <property type="match status" value="1"/>
</dbReference>
<reference evidence="1" key="2">
    <citation type="journal article" date="2021" name="PeerJ">
        <title>Extensive microbial diversity within the chicken gut microbiome revealed by metagenomics and culture.</title>
        <authorList>
            <person name="Gilroy R."/>
            <person name="Ravi A."/>
            <person name="Getino M."/>
            <person name="Pursley I."/>
            <person name="Horton D.L."/>
            <person name="Alikhan N.F."/>
            <person name="Baker D."/>
            <person name="Gharbi K."/>
            <person name="Hall N."/>
            <person name="Watson M."/>
            <person name="Adriaenssens E.M."/>
            <person name="Foster-Nyarko E."/>
            <person name="Jarju S."/>
            <person name="Secka A."/>
            <person name="Antonio M."/>
            <person name="Oren A."/>
            <person name="Chaudhuri R.R."/>
            <person name="La Ragione R."/>
            <person name="Hildebrand F."/>
            <person name="Pallen M.J."/>
        </authorList>
    </citation>
    <scope>NUCLEOTIDE SEQUENCE</scope>
    <source>
        <strain evidence="1">ChiHcec3-6078</strain>
    </source>
</reference>
<dbReference type="Gene3D" id="3.40.720.10">
    <property type="entry name" value="Alkaline Phosphatase, subunit A"/>
    <property type="match status" value="1"/>
</dbReference>
<accession>A0A9D1L744</accession>